<evidence type="ECO:0000313" key="7">
    <source>
        <dbReference type="EMBL" id="APR51641.1"/>
    </source>
</evidence>
<dbReference type="PROSITE" id="PS51352">
    <property type="entry name" value="THIOREDOXIN_2"/>
    <property type="match status" value="1"/>
</dbReference>
<comment type="similarity">
    <text evidence="1">Belongs to the SCO1/2 family.</text>
</comment>
<evidence type="ECO:0000256" key="1">
    <source>
        <dbReference type="ARBA" id="ARBA00010996"/>
    </source>
</evidence>
<dbReference type="KEGG" id="skr:BRX40_03605"/>
<keyword evidence="2 3" id="KW-0186">Copper</keyword>
<dbReference type="GO" id="GO:0046872">
    <property type="term" value="F:metal ion binding"/>
    <property type="evidence" value="ECO:0007669"/>
    <property type="project" value="UniProtKB-KW"/>
</dbReference>
<evidence type="ECO:0000313" key="11">
    <source>
        <dbReference type="Proteomes" id="UP000286681"/>
    </source>
</evidence>
<evidence type="ECO:0000313" key="10">
    <source>
        <dbReference type="Proteomes" id="UP000185161"/>
    </source>
</evidence>
<feature type="domain" description="Thioredoxin" evidence="6">
    <location>
        <begin position="33"/>
        <end position="197"/>
    </location>
</feature>
<feature type="binding site" evidence="3">
    <location>
        <position position="71"/>
    </location>
    <ligand>
        <name>Cu cation</name>
        <dbReference type="ChEBI" id="CHEBI:23378"/>
    </ligand>
</feature>
<dbReference type="PROSITE" id="PS51257">
    <property type="entry name" value="PROKAR_LIPOPROTEIN"/>
    <property type="match status" value="1"/>
</dbReference>
<dbReference type="InterPro" id="IPR013766">
    <property type="entry name" value="Thioredoxin_domain"/>
</dbReference>
<dbReference type="Gene3D" id="3.40.30.10">
    <property type="entry name" value="Glutaredoxin"/>
    <property type="match status" value="1"/>
</dbReference>
<evidence type="ECO:0000256" key="3">
    <source>
        <dbReference type="PIRSR" id="PIRSR603782-1"/>
    </source>
</evidence>
<dbReference type="InterPro" id="IPR036249">
    <property type="entry name" value="Thioredoxin-like_sf"/>
</dbReference>
<dbReference type="InterPro" id="IPR003782">
    <property type="entry name" value="SCO1/SenC"/>
</dbReference>
<feature type="disulfide bond" description="Redox-active" evidence="4">
    <location>
        <begin position="71"/>
        <end position="75"/>
    </location>
</feature>
<reference evidence="8 11" key="4">
    <citation type="submission" date="2018-07" db="EMBL/GenBank/DDBJ databases">
        <title>Genomic and Epidemiologic Investigation of an Indolent Hospital Outbreak.</title>
        <authorList>
            <person name="Johnson R.C."/>
            <person name="Deming C."/>
            <person name="Conlan S."/>
            <person name="Zellmer C.J."/>
            <person name="Michelin A.V."/>
            <person name="Lee-Lin S."/>
            <person name="Thomas P.J."/>
            <person name="Park M."/>
            <person name="Weingarten R.A."/>
            <person name="Less J."/>
            <person name="Dekker J.P."/>
            <person name="Frank K.M."/>
            <person name="Musser K.A."/>
            <person name="Mcquiston J.R."/>
            <person name="Henderson D.K."/>
            <person name="Lau A.F."/>
            <person name="Palmore T.N."/>
            <person name="Segre J.A."/>
        </authorList>
    </citation>
    <scope>NUCLEOTIDE SEQUENCE [LARGE SCALE GENOMIC DNA]</scope>
    <source>
        <strain evidence="9">SK-CDC1_0717</strain>
        <strain evidence="8 11">SK-NIH.Env10_0317</strain>
    </source>
</reference>
<dbReference type="PANTHER" id="PTHR12151:SF25">
    <property type="entry name" value="LINALOOL DEHYDRATASE_ISOMERASE DOMAIN-CONTAINING PROTEIN"/>
    <property type="match status" value="1"/>
</dbReference>
<dbReference type="Proteomes" id="UP000286681">
    <property type="component" value="Unassembled WGS sequence"/>
</dbReference>
<dbReference type="EMBL" id="CP018820">
    <property type="protein sequence ID" value="APR51641.1"/>
    <property type="molecule type" value="Genomic_DNA"/>
</dbReference>
<reference evidence="10" key="2">
    <citation type="submission" date="2016-12" db="EMBL/GenBank/DDBJ databases">
        <title>Whole genome sequencing of Sphingomonas sp. ABOJV.</title>
        <authorList>
            <person name="Conlan S."/>
            <person name="Thomas P.J."/>
            <person name="Mullikin J."/>
            <person name="Palmore T.N."/>
            <person name="Frank K.M."/>
            <person name="Segre J.A."/>
        </authorList>
    </citation>
    <scope>NUCLEOTIDE SEQUENCE [LARGE SCALE GENOMIC DNA]</scope>
    <source>
        <strain evidence="10">ABOJV</strain>
    </source>
</reference>
<dbReference type="Proteomes" id="UP000185161">
    <property type="component" value="Chromosome"/>
</dbReference>
<feature type="binding site" evidence="3">
    <location>
        <position position="162"/>
    </location>
    <ligand>
        <name>Cu cation</name>
        <dbReference type="ChEBI" id="CHEBI:23378"/>
    </ligand>
</feature>
<keyword evidence="10" id="KW-1185">Reference proteome</keyword>
<dbReference type="PANTHER" id="PTHR12151">
    <property type="entry name" value="ELECTRON TRANSPORT PROTIN SCO1/SENC FAMILY MEMBER"/>
    <property type="match status" value="1"/>
</dbReference>
<dbReference type="FunFam" id="3.40.30.10:FF:000013">
    <property type="entry name" value="Blast:Protein SCO1 homolog, mitochondrial"/>
    <property type="match status" value="1"/>
</dbReference>
<reference evidence="12" key="3">
    <citation type="submission" date="2018-07" db="EMBL/GenBank/DDBJ databases">
        <title>Genomic and Epidemiologic Investigation of an Indolent Hospital Outbreak.</title>
        <authorList>
            <person name="Johnson R.C."/>
            <person name="Deming C."/>
            <person name="Conlan S."/>
            <person name="Zellmer C.J."/>
            <person name="Michelin A.V."/>
            <person name="Lee-Lin S.-Q."/>
            <person name="Thomas P.J."/>
            <person name="Park M."/>
            <person name="Weingarten R.A."/>
            <person name="Less J."/>
            <person name="Dekker J.P."/>
            <person name="Frank K.M."/>
            <person name="Musser K.A."/>
            <person name="Mcquiston J.R."/>
            <person name="Henderson D.K."/>
            <person name="Lau A.F."/>
            <person name="Palmore T.N."/>
            <person name="Segre J.A."/>
        </authorList>
    </citation>
    <scope>NUCLEOTIDE SEQUENCE [LARGE SCALE GENOMIC DNA]</scope>
    <source>
        <strain evidence="12">SK-CDC1_0717</strain>
    </source>
</reference>
<evidence type="ECO:0000256" key="4">
    <source>
        <dbReference type="PIRSR" id="PIRSR603782-2"/>
    </source>
</evidence>
<dbReference type="Proteomes" id="UP000287746">
    <property type="component" value="Unassembled WGS sequence"/>
</dbReference>
<evidence type="ECO:0000259" key="6">
    <source>
        <dbReference type="PROSITE" id="PS51352"/>
    </source>
</evidence>
<dbReference type="CDD" id="cd02968">
    <property type="entry name" value="SCO"/>
    <property type="match status" value="1"/>
</dbReference>
<accession>A0A1L6J6P1</accession>
<dbReference type="STRING" id="93064.BRX40_03605"/>
<name>A0A1L6J6P1_9SPHN</name>
<dbReference type="SUPFAM" id="SSF52833">
    <property type="entry name" value="Thioredoxin-like"/>
    <property type="match status" value="1"/>
</dbReference>
<dbReference type="EMBL" id="QQYZ01000018">
    <property type="protein sequence ID" value="RSY79968.1"/>
    <property type="molecule type" value="Genomic_DNA"/>
</dbReference>
<evidence type="ECO:0000313" key="9">
    <source>
        <dbReference type="EMBL" id="RSY79968.1"/>
    </source>
</evidence>
<evidence type="ECO:0000256" key="5">
    <source>
        <dbReference type="SAM" id="SignalP"/>
    </source>
</evidence>
<evidence type="ECO:0000256" key="2">
    <source>
        <dbReference type="ARBA" id="ARBA00023008"/>
    </source>
</evidence>
<dbReference type="AlphaFoldDB" id="A0A1L6J6P1"/>
<reference evidence="7" key="1">
    <citation type="submission" date="2016-12" db="EMBL/GenBank/DDBJ databases">
        <title>Whole genome sequencing of Sphingomonas koreensis.</title>
        <authorList>
            <person name="Conlan S."/>
            <person name="Thomas P.J."/>
            <person name="Mullikin J."/>
            <person name="Palmore T.N."/>
            <person name="Frank K.M."/>
            <person name="Segre J.A."/>
        </authorList>
    </citation>
    <scope>NUCLEOTIDE SEQUENCE</scope>
    <source>
        <strain evidence="7">ABOJV</strain>
    </source>
</reference>
<keyword evidence="5" id="KW-0732">Signal</keyword>
<feature type="binding site" evidence="3">
    <location>
        <position position="75"/>
    </location>
    <ligand>
        <name>Cu cation</name>
        <dbReference type="ChEBI" id="CHEBI:23378"/>
    </ligand>
</feature>
<keyword evidence="3" id="KW-0479">Metal-binding</keyword>
<feature type="signal peptide" evidence="5">
    <location>
        <begin position="1"/>
        <end position="19"/>
    </location>
</feature>
<evidence type="ECO:0000313" key="12">
    <source>
        <dbReference type="Proteomes" id="UP000287746"/>
    </source>
</evidence>
<dbReference type="RefSeq" id="WP_075150696.1">
    <property type="nucleotide sequence ID" value="NZ_CP018820.1"/>
</dbReference>
<protein>
    <submittedName>
        <fullName evidence="7">SCO family protein</fullName>
    </submittedName>
</protein>
<dbReference type="OrthoDB" id="9790194at2"/>
<gene>
    <name evidence="7" type="ORF">BRX40_03605</name>
    <name evidence="8" type="ORF">CA257_02405</name>
    <name evidence="9" type="ORF">DAH66_16610</name>
</gene>
<feature type="chain" id="PRO_5044060947" evidence="5">
    <location>
        <begin position="20"/>
        <end position="197"/>
    </location>
</feature>
<dbReference type="GeneID" id="44131638"/>
<sequence length="197" mass="20922">MNRLLIPALALAFALAGCGGGTSGSKSLADAPLAGASIGGPFTLVNGDGKTVKDSDFTGKYRIMYFGYTFCPDVCPVDVQNIGGAMKLLDKSNPKLSEQIVPIFVTIDPARDTPKVVKEFAAAFHPRMVGLTGTPAQVDAAAKVYRVPYAKRETPSGYLMDHGRQAYLIGPKGEPIALLPQDQNPQAIVAEIERWIG</sequence>
<dbReference type="Pfam" id="PF02630">
    <property type="entry name" value="SCO1-SenC"/>
    <property type="match status" value="1"/>
</dbReference>
<dbReference type="EMBL" id="QQWO01000001">
    <property type="protein sequence ID" value="RSV08330.1"/>
    <property type="molecule type" value="Genomic_DNA"/>
</dbReference>
<evidence type="ECO:0000313" key="8">
    <source>
        <dbReference type="EMBL" id="RSV08330.1"/>
    </source>
</evidence>
<organism evidence="7 10">
    <name type="scientific">Sphingomonas koreensis</name>
    <dbReference type="NCBI Taxonomy" id="93064"/>
    <lineage>
        <taxon>Bacteria</taxon>
        <taxon>Pseudomonadati</taxon>
        <taxon>Pseudomonadota</taxon>
        <taxon>Alphaproteobacteria</taxon>
        <taxon>Sphingomonadales</taxon>
        <taxon>Sphingomonadaceae</taxon>
        <taxon>Sphingomonas</taxon>
    </lineage>
</organism>
<proteinExistence type="inferred from homology"/>
<keyword evidence="4" id="KW-1015">Disulfide bond</keyword>